<evidence type="ECO:0000313" key="1">
    <source>
        <dbReference type="EMBL" id="MCY9763514.1"/>
    </source>
</evidence>
<dbReference type="Pfam" id="PF18144">
    <property type="entry name" value="SMODS"/>
    <property type="match status" value="1"/>
</dbReference>
<dbReference type="RefSeq" id="WP_268599525.1">
    <property type="nucleotide sequence ID" value="NZ_JAMDNQ010000028.1"/>
</dbReference>
<dbReference type="EMBL" id="JAMDNP010000056">
    <property type="protein sequence ID" value="MCY9763514.1"/>
    <property type="molecule type" value="Genomic_DNA"/>
</dbReference>
<proteinExistence type="predicted"/>
<evidence type="ECO:0008006" key="3">
    <source>
        <dbReference type="Google" id="ProtNLM"/>
    </source>
</evidence>
<protein>
    <recommendedName>
        <fullName evidence="3">Polymerase nucleotidyl transferase domain-containing protein</fullName>
    </recommendedName>
</protein>
<dbReference type="SUPFAM" id="SSF81301">
    <property type="entry name" value="Nucleotidyltransferase"/>
    <property type="match status" value="1"/>
</dbReference>
<dbReference type="InterPro" id="IPR043519">
    <property type="entry name" value="NT_sf"/>
</dbReference>
<reference evidence="1 2" key="1">
    <citation type="submission" date="2022-05" db="EMBL/GenBank/DDBJ databases">
        <title>Genome Sequencing of Bee-Associated Microbes.</title>
        <authorList>
            <person name="Dunlap C."/>
        </authorList>
    </citation>
    <scope>NUCLEOTIDE SEQUENCE [LARGE SCALE GENOMIC DNA]</scope>
    <source>
        <strain evidence="1 2">NRRL B-04010</strain>
    </source>
</reference>
<name>A0ABT4H3Q1_PAEAL</name>
<dbReference type="Gene3D" id="3.30.460.10">
    <property type="entry name" value="Beta Polymerase, domain 2"/>
    <property type="match status" value="1"/>
</dbReference>
<gene>
    <name evidence="1" type="ORF">M5X12_23675</name>
</gene>
<comment type="caution">
    <text evidence="1">The sequence shown here is derived from an EMBL/GenBank/DDBJ whole genome shotgun (WGS) entry which is preliminary data.</text>
</comment>
<evidence type="ECO:0000313" key="2">
    <source>
        <dbReference type="Proteomes" id="UP001527181"/>
    </source>
</evidence>
<organism evidence="1 2">
    <name type="scientific">Paenibacillus alvei</name>
    <name type="common">Bacillus alvei</name>
    <dbReference type="NCBI Taxonomy" id="44250"/>
    <lineage>
        <taxon>Bacteria</taxon>
        <taxon>Bacillati</taxon>
        <taxon>Bacillota</taxon>
        <taxon>Bacilli</taxon>
        <taxon>Bacillales</taxon>
        <taxon>Paenibacillaceae</taxon>
        <taxon>Paenibacillus</taxon>
    </lineage>
</organism>
<keyword evidence="2" id="KW-1185">Reference proteome</keyword>
<accession>A0ABT4H3Q1</accession>
<sequence>MQSYLESLANQLIIRDNEKLKINTSISTIKSRIEAYFNDSISEHFAFGLYTRGTMLTRSADMYSDVDYMVIFKNPNNMPPQTLLNHLRAFAEAYYGRSEIKQSHPTMVLELQHIKFELVPASHRRT</sequence>
<dbReference type="Proteomes" id="UP001527181">
    <property type="component" value="Unassembled WGS sequence"/>
</dbReference>